<dbReference type="InterPro" id="IPR050951">
    <property type="entry name" value="Retrovirus_Pol_polyprotein"/>
</dbReference>
<dbReference type="EC" id="2.7.7.49" evidence="1"/>
<dbReference type="Pfam" id="PF00665">
    <property type="entry name" value="rve"/>
    <property type="match status" value="1"/>
</dbReference>
<dbReference type="OrthoDB" id="7550831at2759"/>
<evidence type="ECO:0000256" key="1">
    <source>
        <dbReference type="ARBA" id="ARBA00012493"/>
    </source>
</evidence>
<dbReference type="InterPro" id="IPR036397">
    <property type="entry name" value="RNaseH_sf"/>
</dbReference>
<keyword evidence="4" id="KW-1185">Reference proteome</keyword>
<dbReference type="AlphaFoldDB" id="A0A026WHL5"/>
<reference evidence="3 4" key="1">
    <citation type="journal article" date="2014" name="Curr. Biol.">
        <title>The genome of the clonal raider ant Cerapachys biroi.</title>
        <authorList>
            <person name="Oxley P.R."/>
            <person name="Ji L."/>
            <person name="Fetter-Pruneda I."/>
            <person name="McKenzie S.K."/>
            <person name="Li C."/>
            <person name="Hu H."/>
            <person name="Zhang G."/>
            <person name="Kronauer D.J."/>
        </authorList>
    </citation>
    <scope>NUCLEOTIDE SEQUENCE [LARGE SCALE GENOMIC DNA]</scope>
</reference>
<feature type="domain" description="Integrase catalytic" evidence="2">
    <location>
        <begin position="45"/>
        <end position="197"/>
    </location>
</feature>
<evidence type="ECO:0000259" key="2">
    <source>
        <dbReference type="PROSITE" id="PS50994"/>
    </source>
</evidence>
<dbReference type="InterPro" id="IPR041588">
    <property type="entry name" value="Integrase_H2C2"/>
</dbReference>
<sequence length="259" mass="30382">MKQLSRNFCWWPQIDKDIEAITKNCTACNLFSNNPSRKIKHHWEAASQPFERIHIDFAGPFLGYIFLILVDAYTKWPEVHIVKNMSTPNTIDKCREIFTVFGLPQTLVSDNGRTFIAEEFSDFLKNNGIRHRRTAPYHPATNGLAERFVQTMKQSLRKLNTTTSNIKANLQKFLFHYRLMPHPELNKSPAEAMFGRKLRSRLDLMFPETNKSNNIENQLDKVRKFERGERVAAREYLDKNVKWRFGNVVSKLGTKRYLE</sequence>
<dbReference type="InterPro" id="IPR001584">
    <property type="entry name" value="Integrase_cat-core"/>
</dbReference>
<dbReference type="PANTHER" id="PTHR37984">
    <property type="entry name" value="PROTEIN CBG26694"/>
    <property type="match status" value="1"/>
</dbReference>
<evidence type="ECO:0000313" key="4">
    <source>
        <dbReference type="Proteomes" id="UP000053097"/>
    </source>
</evidence>
<dbReference type="GO" id="GO:0015074">
    <property type="term" value="P:DNA integration"/>
    <property type="evidence" value="ECO:0007669"/>
    <property type="project" value="InterPro"/>
</dbReference>
<proteinExistence type="predicted"/>
<dbReference type="EMBL" id="KK107240">
    <property type="protein sequence ID" value="EZA54574.1"/>
    <property type="molecule type" value="Genomic_DNA"/>
</dbReference>
<dbReference type="Pfam" id="PF17921">
    <property type="entry name" value="Integrase_H2C2"/>
    <property type="match status" value="1"/>
</dbReference>
<dbReference type="PROSITE" id="PS50994">
    <property type="entry name" value="INTEGRASE"/>
    <property type="match status" value="1"/>
</dbReference>
<organism evidence="3 4">
    <name type="scientific">Ooceraea biroi</name>
    <name type="common">Clonal raider ant</name>
    <name type="synonym">Cerapachys biroi</name>
    <dbReference type="NCBI Taxonomy" id="2015173"/>
    <lineage>
        <taxon>Eukaryota</taxon>
        <taxon>Metazoa</taxon>
        <taxon>Ecdysozoa</taxon>
        <taxon>Arthropoda</taxon>
        <taxon>Hexapoda</taxon>
        <taxon>Insecta</taxon>
        <taxon>Pterygota</taxon>
        <taxon>Neoptera</taxon>
        <taxon>Endopterygota</taxon>
        <taxon>Hymenoptera</taxon>
        <taxon>Apocrita</taxon>
        <taxon>Aculeata</taxon>
        <taxon>Formicoidea</taxon>
        <taxon>Formicidae</taxon>
        <taxon>Dorylinae</taxon>
        <taxon>Ooceraea</taxon>
    </lineage>
</organism>
<evidence type="ECO:0000313" key="3">
    <source>
        <dbReference type="EMBL" id="EZA54574.1"/>
    </source>
</evidence>
<dbReference type="Proteomes" id="UP000053097">
    <property type="component" value="Unassembled WGS sequence"/>
</dbReference>
<protein>
    <recommendedName>
        <fullName evidence="1">RNA-directed DNA polymerase</fullName>
        <ecNumber evidence="1">2.7.7.49</ecNumber>
    </recommendedName>
</protein>
<name>A0A026WHL5_OOCBI</name>
<dbReference type="SUPFAM" id="SSF53098">
    <property type="entry name" value="Ribonuclease H-like"/>
    <property type="match status" value="1"/>
</dbReference>
<gene>
    <name evidence="3" type="ORF">X777_05695</name>
</gene>
<dbReference type="GO" id="GO:0003964">
    <property type="term" value="F:RNA-directed DNA polymerase activity"/>
    <property type="evidence" value="ECO:0007669"/>
    <property type="project" value="UniProtKB-EC"/>
</dbReference>
<dbReference type="FunFam" id="3.30.420.10:FF:000063">
    <property type="entry name" value="Retrovirus-related Pol polyprotein from transposon 297-like Protein"/>
    <property type="match status" value="1"/>
</dbReference>
<dbReference type="PANTHER" id="PTHR37984:SF5">
    <property type="entry name" value="PROTEIN NYNRIN-LIKE"/>
    <property type="match status" value="1"/>
</dbReference>
<dbReference type="OMA" id="NEICHIF"/>
<dbReference type="GO" id="GO:0003676">
    <property type="term" value="F:nucleic acid binding"/>
    <property type="evidence" value="ECO:0007669"/>
    <property type="project" value="InterPro"/>
</dbReference>
<dbReference type="InterPro" id="IPR012337">
    <property type="entry name" value="RNaseH-like_sf"/>
</dbReference>
<dbReference type="Gene3D" id="3.30.420.10">
    <property type="entry name" value="Ribonuclease H-like superfamily/Ribonuclease H"/>
    <property type="match status" value="1"/>
</dbReference>
<accession>A0A026WHL5</accession>